<protein>
    <recommendedName>
        <fullName evidence="3">SHS2 domain-containing protein</fullName>
    </recommendedName>
</protein>
<proteinExistence type="predicted"/>
<evidence type="ECO:0000313" key="1">
    <source>
        <dbReference type="EMBL" id="PIR03696.1"/>
    </source>
</evidence>
<dbReference type="EMBL" id="PCWN01000009">
    <property type="protein sequence ID" value="PIR03696.1"/>
    <property type="molecule type" value="Genomic_DNA"/>
</dbReference>
<dbReference type="AlphaFoldDB" id="A0A2H0N6G9"/>
<dbReference type="InterPro" id="IPR050696">
    <property type="entry name" value="FtsA/MreB"/>
</dbReference>
<dbReference type="PIRSF" id="PIRSF019169">
    <property type="entry name" value="PilM"/>
    <property type="match status" value="1"/>
</dbReference>
<dbReference type="InterPro" id="IPR005883">
    <property type="entry name" value="PilM"/>
</dbReference>
<accession>A0A2H0N6G9</accession>
<comment type="caution">
    <text evidence="1">The sequence shown here is derived from an EMBL/GenBank/DDBJ whole genome shotgun (WGS) entry which is preliminary data.</text>
</comment>
<dbReference type="Gene3D" id="3.30.1490.300">
    <property type="match status" value="1"/>
</dbReference>
<reference evidence="1 2" key="1">
    <citation type="submission" date="2017-09" db="EMBL/GenBank/DDBJ databases">
        <title>Depth-based differentiation of microbial function through sediment-hosted aquifers and enrichment of novel symbionts in the deep terrestrial subsurface.</title>
        <authorList>
            <person name="Probst A.J."/>
            <person name="Ladd B."/>
            <person name="Jarett J.K."/>
            <person name="Geller-Mcgrath D.E."/>
            <person name="Sieber C.M."/>
            <person name="Emerson J.B."/>
            <person name="Anantharaman K."/>
            <person name="Thomas B.C."/>
            <person name="Malmstrom R."/>
            <person name="Stieglmeier M."/>
            <person name="Klingl A."/>
            <person name="Woyke T."/>
            <person name="Ryan C.M."/>
            <person name="Banfield J.F."/>
        </authorList>
    </citation>
    <scope>NUCLEOTIDE SEQUENCE [LARGE SCALE GENOMIC DNA]</scope>
    <source>
        <strain evidence="1">CG11_big_fil_rev_8_21_14_0_20_39_34</strain>
    </source>
</reference>
<dbReference type="SUPFAM" id="SSF53067">
    <property type="entry name" value="Actin-like ATPase domain"/>
    <property type="match status" value="1"/>
</dbReference>
<dbReference type="InterPro" id="IPR043129">
    <property type="entry name" value="ATPase_NBD"/>
</dbReference>
<name>A0A2H0N6G9_9BACT</name>
<dbReference type="PANTHER" id="PTHR32432:SF3">
    <property type="entry name" value="ETHANOLAMINE UTILIZATION PROTEIN EUTJ"/>
    <property type="match status" value="1"/>
</dbReference>
<gene>
    <name evidence="1" type="ORF">COV59_04465</name>
</gene>
<organism evidence="1 2">
    <name type="scientific">Candidatus Magasanikbacteria bacterium CG11_big_fil_rev_8_21_14_0_20_39_34</name>
    <dbReference type="NCBI Taxonomy" id="1974653"/>
    <lineage>
        <taxon>Bacteria</taxon>
        <taxon>Candidatus Magasanikiibacteriota</taxon>
    </lineage>
</organism>
<dbReference type="Pfam" id="PF11104">
    <property type="entry name" value="PilM_2"/>
    <property type="match status" value="1"/>
</dbReference>
<sequence>MFYNPFYNAFGLDISDLSIKVVQLKAQGRYHKMLSYELMAARSIALPYGIIVNGELEQPEIVRKYLKYLITGNSKKDQKPIRSPWVLASLPETHNFIKQIIINKDPDDIIEEDILLTVKKHLPFEENNYYLDWQILPSQETDQTIVLVGACPKTIADMYTYLLESVGLGVVGLEIESLAIARAMITASKEYIDEARALLDIGATRTNLIIFDNNSVQFSKTLSFSGEIMNTALSQRLHITYDEAEKLKVKYGCEFEQKNKEIWHIMAKLVDGLTKEIEQALNFYYSHFENANKVTHITMCGGGAYTKRLDEVLSQKLNIEASPGKVWKNLHVRKADKLPSGESLGYAAAIGLALRAANNPISKNISV</sequence>
<dbReference type="PANTHER" id="PTHR32432">
    <property type="entry name" value="CELL DIVISION PROTEIN FTSA-RELATED"/>
    <property type="match status" value="1"/>
</dbReference>
<dbReference type="Gene3D" id="3.30.420.40">
    <property type="match status" value="2"/>
</dbReference>
<dbReference type="NCBIfam" id="TIGR01175">
    <property type="entry name" value="pilM"/>
    <property type="match status" value="1"/>
</dbReference>
<evidence type="ECO:0000313" key="2">
    <source>
        <dbReference type="Proteomes" id="UP000229600"/>
    </source>
</evidence>
<dbReference type="CDD" id="cd24049">
    <property type="entry name" value="ASKHA_NBD_PilM"/>
    <property type="match status" value="1"/>
</dbReference>
<evidence type="ECO:0008006" key="3">
    <source>
        <dbReference type="Google" id="ProtNLM"/>
    </source>
</evidence>
<dbReference type="Proteomes" id="UP000229600">
    <property type="component" value="Unassembled WGS sequence"/>
</dbReference>